<dbReference type="InterPro" id="IPR011989">
    <property type="entry name" value="ARM-like"/>
</dbReference>
<evidence type="ECO:0000256" key="3">
    <source>
        <dbReference type="ARBA" id="ARBA00022723"/>
    </source>
</evidence>
<evidence type="ECO:0000256" key="6">
    <source>
        <dbReference type="ARBA" id="ARBA00023004"/>
    </source>
</evidence>
<evidence type="ECO:0000313" key="10">
    <source>
        <dbReference type="EMBL" id="AJA32491.1"/>
    </source>
</evidence>
<feature type="binding site" evidence="9">
    <location>
        <position position="198"/>
    </location>
    <ligand>
        <name>Fe cation</name>
        <dbReference type="ChEBI" id="CHEBI:24875"/>
        <label>2</label>
    </ligand>
</feature>
<comment type="catalytic activity">
    <reaction evidence="1 9">
        <text>[eIF5A protein]-deoxyhypusine + AH2 + O2 = [eIF5A protein]-hypusine + A + H2O</text>
        <dbReference type="Rhea" id="RHEA:14101"/>
        <dbReference type="Rhea" id="RHEA-COMP:10144"/>
        <dbReference type="Rhea" id="RHEA-COMP:12592"/>
        <dbReference type="ChEBI" id="CHEBI:13193"/>
        <dbReference type="ChEBI" id="CHEBI:15377"/>
        <dbReference type="ChEBI" id="CHEBI:15379"/>
        <dbReference type="ChEBI" id="CHEBI:17499"/>
        <dbReference type="ChEBI" id="CHEBI:82657"/>
        <dbReference type="ChEBI" id="CHEBI:91175"/>
        <dbReference type="EC" id="1.14.99.29"/>
    </reaction>
</comment>
<dbReference type="GO" id="GO:0005634">
    <property type="term" value="C:nucleus"/>
    <property type="evidence" value="ECO:0007669"/>
    <property type="project" value="UniProtKB-SubCell"/>
</dbReference>
<evidence type="ECO:0000256" key="7">
    <source>
        <dbReference type="ARBA" id="ARBA00023033"/>
    </source>
</evidence>
<dbReference type="PANTHER" id="PTHR12697:SF5">
    <property type="entry name" value="DEOXYHYPUSINE HYDROXYLASE"/>
    <property type="match status" value="1"/>
</dbReference>
<comment type="pathway">
    <text evidence="2 9">Protein modification; eIF5A hypusination.</text>
</comment>
<keyword evidence="7 9" id="KW-0503">Monooxygenase</keyword>
<dbReference type="UniPathway" id="UPA00354"/>
<dbReference type="GO" id="GO:0046872">
    <property type="term" value="F:metal ion binding"/>
    <property type="evidence" value="ECO:0007669"/>
    <property type="project" value="UniProtKB-KW"/>
</dbReference>
<evidence type="ECO:0000256" key="1">
    <source>
        <dbReference type="ARBA" id="ARBA00000068"/>
    </source>
</evidence>
<dbReference type="SMART" id="SM00567">
    <property type="entry name" value="EZ_HEAT"/>
    <property type="match status" value="6"/>
</dbReference>
<sequence>MNIDIAKSTLLDKNSHIAKKMRSLFYLRNIKTDESAKILCEAFKDTSVLLKHELAYVLGQMLLDCTIPVLIEVLNNENEDEIVRHEAGEALGNFPFNEKIAQILEKHSKSNSKPVAETCFIALNKINLKRNDISVFNSRDPAYPLENVSFEEATKIFLSDENLYKRYEAMFFLRNLGTKEAIEVLGKGMDDESALFKHEIAFICGQMANPLSTDFLIKKMNNENEHGMVRHECAEALGIIGNEKCLKALVKFKESKCDILRESVEVAIDLHGYVNSDEKEYCVV</sequence>
<proteinExistence type="evidence at transcript level"/>
<gene>
    <name evidence="9" type="primary">LIA1</name>
</gene>
<keyword evidence="9" id="KW-0963">Cytoplasm</keyword>
<dbReference type="EC" id="1.14.99.29" evidence="9"/>
<dbReference type="EMBL" id="KJ210763">
    <property type="protein sequence ID" value="AJA32491.1"/>
    <property type="molecule type" value="mRNA"/>
</dbReference>
<evidence type="ECO:0000256" key="2">
    <source>
        <dbReference type="ARBA" id="ARBA00005041"/>
    </source>
</evidence>
<keyword evidence="5 9" id="KW-0560">Oxidoreductase</keyword>
<keyword evidence="3 9" id="KW-0479">Metal-binding</keyword>
<reference evidence="10" key="1">
    <citation type="journal article" date="2015" name="Parasitol. Res.">
        <title>Morphological and molecular characterization of Nosema pernyi, a microsporidian parasite in Antheraea pernyi.</title>
        <authorList>
            <person name="Wang Y."/>
            <person name="Liu W."/>
            <person name="Jiang Y."/>
            <person name="Huang L."/>
            <person name="Irfan M."/>
            <person name="Shi S."/>
            <person name="Yang R."/>
            <person name="Qin L."/>
        </authorList>
    </citation>
    <scope>NUCLEOTIDE SEQUENCE</scope>
</reference>
<dbReference type="GO" id="GO:0005737">
    <property type="term" value="C:cytoplasm"/>
    <property type="evidence" value="ECO:0007669"/>
    <property type="project" value="UniProtKB-SubCell"/>
</dbReference>
<feature type="binding site" evidence="9">
    <location>
        <position position="86"/>
    </location>
    <ligand>
        <name>Fe cation</name>
        <dbReference type="ChEBI" id="CHEBI:24875"/>
        <label>1</label>
    </ligand>
</feature>
<feature type="binding site" evidence="9">
    <location>
        <position position="232"/>
    </location>
    <ligand>
        <name>Fe cation</name>
        <dbReference type="ChEBI" id="CHEBI:24875"/>
        <label>2</label>
    </ligand>
</feature>
<feature type="binding site" evidence="9">
    <location>
        <position position="52"/>
    </location>
    <ligand>
        <name>Fe cation</name>
        <dbReference type="ChEBI" id="CHEBI:24875"/>
        <label>1</label>
    </ligand>
</feature>
<dbReference type="InterPro" id="IPR016024">
    <property type="entry name" value="ARM-type_fold"/>
</dbReference>
<dbReference type="Gene3D" id="1.25.10.10">
    <property type="entry name" value="Leucine-rich Repeat Variant"/>
    <property type="match status" value="2"/>
</dbReference>
<protein>
    <recommendedName>
        <fullName evidence="9">Deoxyhypusine hydroxylase</fullName>
        <shortName evidence="9">DOHH</shortName>
        <ecNumber evidence="9">1.14.99.29</ecNumber>
    </recommendedName>
    <alternativeName>
        <fullName evidence="9">Deoxyhypusine dioxygenase</fullName>
    </alternativeName>
    <alternativeName>
        <fullName evidence="9">Deoxyhypusine monooxygenase</fullName>
    </alternativeName>
</protein>
<keyword evidence="8 9" id="KW-0386">Hypusine biosynthesis</keyword>
<feature type="binding site" evidence="9">
    <location>
        <position position="85"/>
    </location>
    <ligand>
        <name>Fe cation</name>
        <dbReference type="ChEBI" id="CHEBI:24875"/>
        <label>1</label>
    </ligand>
</feature>
<dbReference type="HAMAP" id="MF_03101">
    <property type="entry name" value="Deoxyhypusine_hydroxylase"/>
    <property type="match status" value="1"/>
</dbReference>
<dbReference type="GO" id="GO:0019135">
    <property type="term" value="F:deoxyhypusine monooxygenase activity"/>
    <property type="evidence" value="ECO:0007669"/>
    <property type="project" value="UniProtKB-UniRule"/>
</dbReference>
<dbReference type="InterPro" id="IPR027517">
    <property type="entry name" value="Deoxyhypusine_hydroxylase"/>
</dbReference>
<dbReference type="AlphaFoldDB" id="A0A0N7ADK2"/>
<comment type="similarity">
    <text evidence="9">Belongs to the deoxyhypusine hydroxylase family.</text>
</comment>
<keyword evidence="6 9" id="KW-0408">Iron</keyword>
<dbReference type="PANTHER" id="PTHR12697">
    <property type="entry name" value="PBS LYASE HEAT-LIKE PROTEIN"/>
    <property type="match status" value="1"/>
</dbReference>
<feature type="binding site" evidence="9">
    <location>
        <position position="53"/>
    </location>
    <ligand>
        <name>Fe cation</name>
        <dbReference type="ChEBI" id="CHEBI:24875"/>
        <label>1</label>
    </ligand>
</feature>
<keyword evidence="9" id="KW-0539">Nucleus</keyword>
<organism evidence="10">
    <name type="scientific">Nosema pernyi</name>
    <dbReference type="NCBI Taxonomy" id="1112939"/>
    <lineage>
        <taxon>Eukaryota</taxon>
        <taxon>Fungi</taxon>
        <taxon>Fungi incertae sedis</taxon>
        <taxon>Microsporidia</taxon>
        <taxon>Nosematidae</taxon>
        <taxon>Nosema</taxon>
    </lineage>
</organism>
<evidence type="ECO:0000256" key="9">
    <source>
        <dbReference type="HAMAP-Rule" id="MF_03101"/>
    </source>
</evidence>
<dbReference type="Pfam" id="PF13646">
    <property type="entry name" value="HEAT_2"/>
    <property type="match status" value="1"/>
</dbReference>
<comment type="function">
    <text evidence="9">Catalyzes the hydroxylation of the N(6)-(4-aminobutyl)-L-lysine intermediate to form hypusine, an essential post-translational modification only found in mature eIF-5A factor.</text>
</comment>
<comment type="subcellular location">
    <subcellularLocation>
        <location evidence="9">Cytoplasm</location>
    </subcellularLocation>
    <subcellularLocation>
        <location evidence="9">Nucleus</location>
    </subcellularLocation>
</comment>
<evidence type="ECO:0000256" key="4">
    <source>
        <dbReference type="ARBA" id="ARBA00022737"/>
    </source>
</evidence>
<dbReference type="InterPro" id="IPR004155">
    <property type="entry name" value="PBS_lyase_HEAT"/>
</dbReference>
<comment type="cofactor">
    <cofactor evidence="9">
        <name>Fe(2+)</name>
        <dbReference type="ChEBI" id="CHEBI:29033"/>
    </cofactor>
    <text evidence="9">Binds 2 Fe(2+) ions per subunit.</text>
</comment>
<dbReference type="SUPFAM" id="SSF48371">
    <property type="entry name" value="ARM repeat"/>
    <property type="match status" value="1"/>
</dbReference>
<name>A0A0N7ADK2_9MICR</name>
<evidence type="ECO:0000256" key="8">
    <source>
        <dbReference type="ARBA" id="ARBA00023256"/>
    </source>
</evidence>
<feature type="binding site" evidence="9">
    <location>
        <position position="199"/>
    </location>
    <ligand>
        <name>Fe cation</name>
        <dbReference type="ChEBI" id="CHEBI:24875"/>
        <label>2</label>
    </ligand>
</feature>
<evidence type="ECO:0000256" key="5">
    <source>
        <dbReference type="ARBA" id="ARBA00023002"/>
    </source>
</evidence>
<feature type="binding site" evidence="9">
    <location>
        <position position="231"/>
    </location>
    <ligand>
        <name>Fe cation</name>
        <dbReference type="ChEBI" id="CHEBI:24875"/>
        <label>2</label>
    </ligand>
</feature>
<keyword evidence="4" id="KW-0677">Repeat</keyword>
<accession>A0A0N7ADK2</accession>